<proteinExistence type="predicted"/>
<evidence type="ECO:0000313" key="1">
    <source>
        <dbReference type="EMBL" id="OIQ96351.1"/>
    </source>
</evidence>
<gene>
    <name evidence="1" type="ORF">GALL_216280</name>
</gene>
<comment type="caution">
    <text evidence="1">The sequence shown here is derived from an EMBL/GenBank/DDBJ whole genome shotgun (WGS) entry which is preliminary data.</text>
</comment>
<dbReference type="EMBL" id="MLJW01000150">
    <property type="protein sequence ID" value="OIQ96351.1"/>
    <property type="molecule type" value="Genomic_DNA"/>
</dbReference>
<accession>A0A1J5RWI2</accession>
<reference evidence="1" key="1">
    <citation type="submission" date="2016-10" db="EMBL/GenBank/DDBJ databases">
        <title>Sequence of Gallionella enrichment culture.</title>
        <authorList>
            <person name="Poehlein A."/>
            <person name="Muehling M."/>
            <person name="Daniel R."/>
        </authorList>
    </citation>
    <scope>NUCLEOTIDE SEQUENCE</scope>
</reference>
<sequence>MVKSSKYTWSYLFDFSNIIMRRMIALGLQADRILEGRSNGVLSERICRQRLLDIAQGTELESQVQDVLAEWQEFPQKMPEFLKKQMRRILNVIPSKDVDIPGLIKLTSEVGAILEIALTVENFSNIKQLKMMADTGKLYFEFVKKIIFWFERDLHARLMKGELTARLSDPLPESVIYKVKQFELIACVLGYAGICLVLYASKVINKLPRKWCQICFRRTSPFWKYCNLHATGNKNINEFRFGKKIHAVLLKRKPYLIQKWRQNKKYITEIEEQEREFSGSLDSSLTNWKQPMLKFINRSPSLEKRVSIDYIQSIDNWIETVQYLRVKFENRQEKSYDIQAVLYWLEMARDWFEIEDIFRSSNGDRLKSSKKSATKLPTATLIADLCEQEPGIIKSEIARRIGKSPTTVGRCVKKYKELQKYFD</sequence>
<protein>
    <submittedName>
        <fullName evidence="1">Uncharacterized protein</fullName>
    </submittedName>
</protein>
<name>A0A1J5RWI2_9ZZZZ</name>
<organism evidence="1">
    <name type="scientific">mine drainage metagenome</name>
    <dbReference type="NCBI Taxonomy" id="410659"/>
    <lineage>
        <taxon>unclassified sequences</taxon>
        <taxon>metagenomes</taxon>
        <taxon>ecological metagenomes</taxon>
    </lineage>
</organism>
<dbReference type="AlphaFoldDB" id="A0A1J5RWI2"/>